<dbReference type="Proteomes" id="UP001597145">
    <property type="component" value="Unassembled WGS sequence"/>
</dbReference>
<dbReference type="InterPro" id="IPR021401">
    <property type="entry name" value="DUF3040"/>
</dbReference>
<proteinExistence type="predicted"/>
<sequence length="87" mass="9388">MLSERERRVLARIERHIADTDPGLAQILSSGRLPRPRWANPTALLIIGSALLVFGSVIEAVPVAVLGIGMAVMALFTAHRRPRLGPA</sequence>
<evidence type="ECO:0000313" key="2">
    <source>
        <dbReference type="Proteomes" id="UP001597145"/>
    </source>
</evidence>
<name>A0ABW4FET5_9PSEU</name>
<dbReference type="EMBL" id="JBHUCP010000001">
    <property type="protein sequence ID" value="MFD1528136.1"/>
    <property type="molecule type" value="Genomic_DNA"/>
</dbReference>
<accession>A0ABW4FET5</accession>
<reference evidence="2" key="1">
    <citation type="journal article" date="2019" name="Int. J. Syst. Evol. Microbiol.">
        <title>The Global Catalogue of Microorganisms (GCM) 10K type strain sequencing project: providing services to taxonomists for standard genome sequencing and annotation.</title>
        <authorList>
            <consortium name="The Broad Institute Genomics Platform"/>
            <consortium name="The Broad Institute Genome Sequencing Center for Infectious Disease"/>
            <person name="Wu L."/>
            <person name="Ma J."/>
        </authorList>
    </citation>
    <scope>NUCLEOTIDE SEQUENCE [LARGE SCALE GENOMIC DNA]</scope>
    <source>
        <strain evidence="2">JCM 12165</strain>
    </source>
</reference>
<evidence type="ECO:0000313" key="1">
    <source>
        <dbReference type="EMBL" id="MFD1528136.1"/>
    </source>
</evidence>
<keyword evidence="2" id="KW-1185">Reference proteome</keyword>
<protein>
    <submittedName>
        <fullName evidence="1">DUF3040 domain-containing protein</fullName>
    </submittedName>
</protein>
<dbReference type="Pfam" id="PF11239">
    <property type="entry name" value="DUF3040"/>
    <property type="match status" value="1"/>
</dbReference>
<dbReference type="RefSeq" id="WP_343972382.1">
    <property type="nucleotide sequence ID" value="NZ_BAAAJG010000003.1"/>
</dbReference>
<comment type="caution">
    <text evidence="1">The sequence shown here is derived from an EMBL/GenBank/DDBJ whole genome shotgun (WGS) entry which is preliminary data.</text>
</comment>
<gene>
    <name evidence="1" type="ORF">ACFSCY_01630</name>
</gene>
<organism evidence="1 2">
    <name type="scientific">Pseudonocardia aurantiaca</name>
    <dbReference type="NCBI Taxonomy" id="75290"/>
    <lineage>
        <taxon>Bacteria</taxon>
        <taxon>Bacillati</taxon>
        <taxon>Actinomycetota</taxon>
        <taxon>Actinomycetes</taxon>
        <taxon>Pseudonocardiales</taxon>
        <taxon>Pseudonocardiaceae</taxon>
        <taxon>Pseudonocardia</taxon>
    </lineage>
</organism>